<dbReference type="EMBL" id="CP002042">
    <property type="protein sequence ID" value="ADH64851.1"/>
    <property type="molecule type" value="Genomic_DNA"/>
</dbReference>
<dbReference type="STRING" id="526227.Mesil_3013"/>
<evidence type="ECO:0008006" key="3">
    <source>
        <dbReference type="Google" id="ProtNLM"/>
    </source>
</evidence>
<dbReference type="RefSeq" id="WP_013159383.1">
    <property type="nucleotide sequence ID" value="NC_014212.1"/>
</dbReference>
<accession>D7BDN1</accession>
<dbReference type="KEGG" id="msv:Mesil_3013"/>
<dbReference type="InterPro" id="IPR008567">
    <property type="entry name" value="BKACE"/>
</dbReference>
<dbReference type="Pfam" id="PF05853">
    <property type="entry name" value="BKACE"/>
    <property type="match status" value="2"/>
</dbReference>
<protein>
    <recommendedName>
        <fullName evidence="3">3-keto-5-aminohexanoate cleavage enzyme</fullName>
    </recommendedName>
</protein>
<evidence type="ECO:0000313" key="2">
    <source>
        <dbReference type="Proteomes" id="UP000001916"/>
    </source>
</evidence>
<dbReference type="PANTHER" id="PTHR37418:SF1">
    <property type="entry name" value="3-KETO-5-AMINOHEXANOATE CLEAVAGE PROTEIN"/>
    <property type="match status" value="1"/>
</dbReference>
<reference evidence="1 2" key="1">
    <citation type="journal article" date="2010" name="Stand. Genomic Sci.">
        <title>Complete genome sequence of Meiothermus silvanus type strain (VI-R2).</title>
        <authorList>
            <person name="Sikorski J."/>
            <person name="Tindall B.J."/>
            <person name="Lowry S."/>
            <person name="Lucas S."/>
            <person name="Nolan M."/>
            <person name="Copeland A."/>
            <person name="Glavina Del Rio T."/>
            <person name="Tice H."/>
            <person name="Cheng J.F."/>
            <person name="Han C."/>
            <person name="Pitluck S."/>
            <person name="Liolios K."/>
            <person name="Ivanova N."/>
            <person name="Mavromatis K."/>
            <person name="Mikhailova N."/>
            <person name="Pati A."/>
            <person name="Goodwin L."/>
            <person name="Chen A."/>
            <person name="Palaniappan K."/>
            <person name="Land M."/>
            <person name="Hauser L."/>
            <person name="Chang Y.J."/>
            <person name="Jeffries C.D."/>
            <person name="Rohde M."/>
            <person name="Goker M."/>
            <person name="Woyke T."/>
            <person name="Bristow J."/>
            <person name="Eisen J.A."/>
            <person name="Markowitz V."/>
            <person name="Hugenholtz P."/>
            <person name="Kyrpides N.C."/>
            <person name="Klenk H.P."/>
            <person name="Lapidus A."/>
        </authorList>
    </citation>
    <scope>NUCLEOTIDE SEQUENCE [LARGE SCALE GENOMIC DNA]</scope>
    <source>
        <strain evidence="2">ATCC 700542 / DSM 9946 / VI-R2</strain>
    </source>
</reference>
<dbReference type="HOGENOM" id="CLU_098986_0_0_0"/>
<evidence type="ECO:0000313" key="1">
    <source>
        <dbReference type="EMBL" id="ADH64851.1"/>
    </source>
</evidence>
<gene>
    <name evidence="1" type="ordered locus">Mesil_3013</name>
</gene>
<keyword evidence="2" id="KW-1185">Reference proteome</keyword>
<dbReference type="InterPro" id="IPR013785">
    <property type="entry name" value="Aldolase_TIM"/>
</dbReference>
<dbReference type="Proteomes" id="UP000001916">
    <property type="component" value="Chromosome"/>
</dbReference>
<sequence>MSLTLQACLNGARAHPTVPVTPQQIAAEGWRSVEAGVNALHLHPRGAAGKETLQASVCAEVLEAVRAVCPGIVVGLSTGFWIVPDEARRYAQIREWHLLPDYCSVNFSEPGAEELCELLFSRGIGVEAGLANVRDTYRLLERCLRPLIEIETQDLAEALREAEAIEVLLDKALLKVPRLLHGVDATAWPLLELSLQRGYDVRMGLEDTLALPDGRLASGNAELIAQARILAKKAGQI</sequence>
<name>D7BDN1_ALLS1</name>
<dbReference type="Gene3D" id="3.20.20.70">
    <property type="entry name" value="Aldolase class I"/>
    <property type="match status" value="1"/>
</dbReference>
<dbReference type="GO" id="GO:0043720">
    <property type="term" value="F:3-keto-5-aminohexanoate cleavage activity"/>
    <property type="evidence" value="ECO:0007669"/>
    <property type="project" value="InterPro"/>
</dbReference>
<dbReference type="AlphaFoldDB" id="D7BDN1"/>
<dbReference type="PANTHER" id="PTHR37418">
    <property type="entry name" value="3-KETO-5-AMINOHEXANOATE CLEAVAGE ENZYME-RELATED"/>
    <property type="match status" value="1"/>
</dbReference>
<organism evidence="1 2">
    <name type="scientific">Allomeiothermus silvanus (strain ATCC 700542 / DSM 9946 / NBRC 106475 / NCIMB 13440 / VI-R2)</name>
    <name type="common">Thermus silvanus</name>
    <dbReference type="NCBI Taxonomy" id="526227"/>
    <lineage>
        <taxon>Bacteria</taxon>
        <taxon>Thermotogati</taxon>
        <taxon>Deinococcota</taxon>
        <taxon>Deinococci</taxon>
        <taxon>Thermales</taxon>
        <taxon>Thermaceae</taxon>
        <taxon>Allomeiothermus</taxon>
    </lineage>
</organism>
<proteinExistence type="predicted"/>
<dbReference type="eggNOG" id="COG3246">
    <property type="taxonomic scope" value="Bacteria"/>
</dbReference>